<dbReference type="SUPFAM" id="SSF81345">
    <property type="entry name" value="ABC transporter involved in vitamin B12 uptake, BtuC"/>
    <property type="match status" value="1"/>
</dbReference>
<dbReference type="GO" id="GO:0010043">
    <property type="term" value="P:response to zinc ion"/>
    <property type="evidence" value="ECO:0007669"/>
    <property type="project" value="TreeGrafter"/>
</dbReference>
<keyword evidence="6" id="KW-0813">Transport</keyword>
<keyword evidence="3 6" id="KW-0812">Transmembrane</keyword>
<keyword evidence="5 7" id="KW-0472">Membrane</keyword>
<evidence type="ECO:0000313" key="8">
    <source>
        <dbReference type="EMBL" id="EHR61897.1"/>
    </source>
</evidence>
<dbReference type="eggNOG" id="COG1108">
    <property type="taxonomic scope" value="Bacteria"/>
</dbReference>
<feature type="transmembrane region" description="Helical" evidence="7">
    <location>
        <begin position="94"/>
        <end position="115"/>
    </location>
</feature>
<evidence type="ECO:0000256" key="4">
    <source>
        <dbReference type="ARBA" id="ARBA00022989"/>
    </source>
</evidence>
<comment type="subcellular location">
    <subcellularLocation>
        <location evidence="6">Cell membrane</location>
        <topology evidence="6">Multi-pass membrane protein</topology>
    </subcellularLocation>
    <subcellularLocation>
        <location evidence="1">Membrane</location>
        <topology evidence="1">Multi-pass membrane protein</topology>
    </subcellularLocation>
</comment>
<reference evidence="8 9" key="1">
    <citation type="submission" date="2011-11" db="EMBL/GenBank/DDBJ databases">
        <title>The Noncontiguous Finished sequence of Saccharomonospora cyanea NA-134.</title>
        <authorList>
            <consortium name="US DOE Joint Genome Institute"/>
            <person name="Lucas S."/>
            <person name="Han J."/>
            <person name="Lapidus A."/>
            <person name="Cheng J.-F."/>
            <person name="Goodwin L."/>
            <person name="Pitluck S."/>
            <person name="Peters L."/>
            <person name="Ovchinnikova G."/>
            <person name="Lu M."/>
            <person name="Detter J.C."/>
            <person name="Han C."/>
            <person name="Tapia R."/>
            <person name="Land M."/>
            <person name="Hauser L."/>
            <person name="Kyrpides N."/>
            <person name="Ivanova N."/>
            <person name="Pagani I."/>
            <person name="Brambilla E.-M."/>
            <person name="Klenk H.-P."/>
            <person name="Woyke T."/>
        </authorList>
    </citation>
    <scope>NUCLEOTIDE SEQUENCE [LARGE SCALE GENOMIC DNA]</scope>
    <source>
        <strain evidence="8 9">NA-134</strain>
    </source>
</reference>
<dbReference type="HOGENOM" id="CLU_028808_4_0_11"/>
<sequence>MEWLIAPFEVGFVQRALWGGVLVSVVCALAGTWVVLRGMAFLGDALSHGMLPGVALASLLGANPFVGAALSAGVLAAGVTVLGRSGRLSHDTGIGLLFVAMLSAGVIIVSRSESFAVDVTGFLFGDVLAVRNADLGVLAVAVLVAVVVSVLGYRAFVALTLDARIAHTLGLRPGRAHAALLALITLATVSSFHVVGTLLVFGLLVAPPAAALAWARRIPAALVGATLLGCTATVLGLLVSWHAGTAAGATIAAVAVAQYFVSSALARLRDRVRPLLNPEWTIQEKVETPT</sequence>
<dbReference type="Proteomes" id="UP000002791">
    <property type="component" value="Chromosome"/>
</dbReference>
<feature type="transmembrane region" description="Helical" evidence="7">
    <location>
        <begin position="135"/>
        <end position="157"/>
    </location>
</feature>
<feature type="transmembrane region" description="Helical" evidence="7">
    <location>
        <begin position="178"/>
        <end position="206"/>
    </location>
</feature>
<evidence type="ECO:0000256" key="2">
    <source>
        <dbReference type="ARBA" id="ARBA00008034"/>
    </source>
</evidence>
<feature type="transmembrane region" description="Helical" evidence="7">
    <location>
        <begin position="56"/>
        <end position="82"/>
    </location>
</feature>
<accession>H5XJY0</accession>
<dbReference type="Pfam" id="PF00950">
    <property type="entry name" value="ABC-3"/>
    <property type="match status" value="1"/>
</dbReference>
<dbReference type="GO" id="GO:0043190">
    <property type="term" value="C:ATP-binding cassette (ABC) transporter complex"/>
    <property type="evidence" value="ECO:0007669"/>
    <property type="project" value="InterPro"/>
</dbReference>
<name>H5XJY0_9PSEU</name>
<dbReference type="GO" id="GO:0055085">
    <property type="term" value="P:transmembrane transport"/>
    <property type="evidence" value="ECO:0007669"/>
    <property type="project" value="InterPro"/>
</dbReference>
<feature type="transmembrane region" description="Helical" evidence="7">
    <location>
        <begin position="12"/>
        <end position="36"/>
    </location>
</feature>
<keyword evidence="9" id="KW-1185">Reference proteome</keyword>
<evidence type="ECO:0000313" key="9">
    <source>
        <dbReference type="Proteomes" id="UP000002791"/>
    </source>
</evidence>
<evidence type="ECO:0000256" key="1">
    <source>
        <dbReference type="ARBA" id="ARBA00004141"/>
    </source>
</evidence>
<keyword evidence="4 7" id="KW-1133">Transmembrane helix</keyword>
<protein>
    <submittedName>
        <fullName evidence="8">ABC-type Mn2+/Zn2+ transport system, permease component</fullName>
    </submittedName>
</protein>
<gene>
    <name evidence="8" type="ORF">SaccyDRAFT_3058</name>
</gene>
<dbReference type="PANTHER" id="PTHR30477">
    <property type="entry name" value="ABC-TRANSPORTER METAL-BINDING PROTEIN"/>
    <property type="match status" value="1"/>
</dbReference>
<proteinExistence type="inferred from homology"/>
<evidence type="ECO:0000256" key="6">
    <source>
        <dbReference type="RuleBase" id="RU003943"/>
    </source>
</evidence>
<feature type="transmembrane region" description="Helical" evidence="7">
    <location>
        <begin position="218"/>
        <end position="239"/>
    </location>
</feature>
<comment type="similarity">
    <text evidence="2 6">Belongs to the ABC-3 integral membrane protein family.</text>
</comment>
<evidence type="ECO:0000256" key="5">
    <source>
        <dbReference type="ARBA" id="ARBA00023136"/>
    </source>
</evidence>
<dbReference type="Gene3D" id="1.10.3470.10">
    <property type="entry name" value="ABC transporter involved in vitamin B12 uptake, BtuC"/>
    <property type="match status" value="1"/>
</dbReference>
<evidence type="ECO:0000256" key="7">
    <source>
        <dbReference type="SAM" id="Phobius"/>
    </source>
</evidence>
<dbReference type="OrthoDB" id="1016457at2"/>
<organism evidence="8 9">
    <name type="scientific">Saccharomonospora cyanea NA-134</name>
    <dbReference type="NCBI Taxonomy" id="882082"/>
    <lineage>
        <taxon>Bacteria</taxon>
        <taxon>Bacillati</taxon>
        <taxon>Actinomycetota</taxon>
        <taxon>Actinomycetes</taxon>
        <taxon>Pseudonocardiales</taxon>
        <taxon>Pseudonocardiaceae</taxon>
        <taxon>Saccharomonospora</taxon>
    </lineage>
</organism>
<dbReference type="STRING" id="882082.SaccyDRAFT_3058"/>
<dbReference type="RefSeq" id="WP_005457314.1">
    <property type="nucleotide sequence ID" value="NZ_CM001440.1"/>
</dbReference>
<dbReference type="NCBIfam" id="NF040871">
    <property type="entry name" value="AztB"/>
    <property type="match status" value="1"/>
</dbReference>
<evidence type="ECO:0000256" key="3">
    <source>
        <dbReference type="ARBA" id="ARBA00022692"/>
    </source>
</evidence>
<dbReference type="PANTHER" id="PTHR30477:SF13">
    <property type="entry name" value="IRON TRANSPORT SYSTEM MEMBRANE PROTEIN HI_0360-RELATED"/>
    <property type="match status" value="1"/>
</dbReference>
<dbReference type="InterPro" id="IPR037294">
    <property type="entry name" value="ABC_BtuC-like"/>
</dbReference>
<dbReference type="InterPro" id="IPR001626">
    <property type="entry name" value="ABC_TroCD"/>
</dbReference>
<dbReference type="EMBL" id="CM001440">
    <property type="protein sequence ID" value="EHR61897.1"/>
    <property type="molecule type" value="Genomic_DNA"/>
</dbReference>
<dbReference type="AlphaFoldDB" id="H5XJY0"/>